<proteinExistence type="predicted"/>
<accession>A0A2L2TDW9</accession>
<organism evidence="1 2">
    <name type="scientific">Fusarium venenatum</name>
    <dbReference type="NCBI Taxonomy" id="56646"/>
    <lineage>
        <taxon>Eukaryota</taxon>
        <taxon>Fungi</taxon>
        <taxon>Dikarya</taxon>
        <taxon>Ascomycota</taxon>
        <taxon>Pezizomycotina</taxon>
        <taxon>Sordariomycetes</taxon>
        <taxon>Hypocreomycetidae</taxon>
        <taxon>Hypocreales</taxon>
        <taxon>Nectriaceae</taxon>
        <taxon>Fusarium</taxon>
    </lineage>
</organism>
<protein>
    <submittedName>
        <fullName evidence="1">Uncharacterized protein</fullName>
    </submittedName>
</protein>
<sequence>MAMVVGSVLSSYLDSSQFQVPMKDANGFLDLSRLSHSVYGACQPKVRAGTGTLGFIGQPKGQNAEASTDVAGAAVSYLIQTETQKRNSSTHDRYAKFKK</sequence>
<dbReference type="Proteomes" id="UP000245910">
    <property type="component" value="Chromosome II"/>
</dbReference>
<keyword evidence="2" id="KW-1185">Reference proteome</keyword>
<dbReference type="EMBL" id="LN649230">
    <property type="protein sequence ID" value="CEI62597.1"/>
    <property type="molecule type" value="Genomic_DNA"/>
</dbReference>
<evidence type="ECO:0000313" key="1">
    <source>
        <dbReference type="EMBL" id="CEI62597.1"/>
    </source>
</evidence>
<name>A0A2L2TDW9_9HYPO</name>
<evidence type="ECO:0000313" key="2">
    <source>
        <dbReference type="Proteomes" id="UP000245910"/>
    </source>
</evidence>
<dbReference type="AlphaFoldDB" id="A0A2L2TDW9"/>
<reference evidence="2" key="1">
    <citation type="submission" date="2014-10" db="EMBL/GenBank/DDBJ databases">
        <authorList>
            <person name="King R."/>
        </authorList>
    </citation>
    <scope>NUCLEOTIDE SEQUENCE [LARGE SCALE GENOMIC DNA]</scope>
    <source>
        <strain evidence="2">A3/5</strain>
    </source>
</reference>